<dbReference type="EMBL" id="BAAAHQ010000023">
    <property type="protein sequence ID" value="GAA0937938.1"/>
    <property type="molecule type" value="Genomic_DNA"/>
</dbReference>
<proteinExistence type="predicted"/>
<gene>
    <name evidence="1" type="ORF">GCM10009560_47630</name>
</gene>
<dbReference type="Proteomes" id="UP001501578">
    <property type="component" value="Unassembled WGS sequence"/>
</dbReference>
<keyword evidence="2" id="KW-1185">Reference proteome</keyword>
<sequence>MHRITAARLAGVPGIWARVEQHALALQVRPHQATRDQDTPDVLVCRRGLLARGLVTGRLVEDAGIPGFSTLHRDDVVAMWLLAGPRDAIAWAADYERTCPGALAEVGVLPEHYADARAWVAWLRDPPGTWRTVRAWR</sequence>
<accession>A0ABN1Q5S8</accession>
<evidence type="ECO:0000313" key="2">
    <source>
        <dbReference type="Proteomes" id="UP001501578"/>
    </source>
</evidence>
<reference evidence="1 2" key="1">
    <citation type="journal article" date="2019" name="Int. J. Syst. Evol. Microbiol.">
        <title>The Global Catalogue of Microorganisms (GCM) 10K type strain sequencing project: providing services to taxonomists for standard genome sequencing and annotation.</title>
        <authorList>
            <consortium name="The Broad Institute Genomics Platform"/>
            <consortium name="The Broad Institute Genome Sequencing Center for Infectious Disease"/>
            <person name="Wu L."/>
            <person name="Ma J."/>
        </authorList>
    </citation>
    <scope>NUCLEOTIDE SEQUENCE [LARGE SCALE GENOMIC DNA]</scope>
    <source>
        <strain evidence="1 2">JCM 11136</strain>
    </source>
</reference>
<name>A0ABN1Q5S8_9ACTN</name>
<comment type="caution">
    <text evidence="1">The sequence shown here is derived from an EMBL/GenBank/DDBJ whole genome shotgun (WGS) entry which is preliminary data.</text>
</comment>
<organism evidence="1 2">
    <name type="scientific">Nonomuraea longicatena</name>
    <dbReference type="NCBI Taxonomy" id="83682"/>
    <lineage>
        <taxon>Bacteria</taxon>
        <taxon>Bacillati</taxon>
        <taxon>Actinomycetota</taxon>
        <taxon>Actinomycetes</taxon>
        <taxon>Streptosporangiales</taxon>
        <taxon>Streptosporangiaceae</taxon>
        <taxon>Nonomuraea</taxon>
    </lineage>
</organism>
<evidence type="ECO:0000313" key="1">
    <source>
        <dbReference type="EMBL" id="GAA0937938.1"/>
    </source>
</evidence>
<protein>
    <submittedName>
        <fullName evidence="1">Uncharacterized protein</fullName>
    </submittedName>
</protein>